<dbReference type="Pfam" id="PF06912">
    <property type="entry name" value="DUF1275"/>
    <property type="match status" value="1"/>
</dbReference>
<evidence type="ECO:0000256" key="1">
    <source>
        <dbReference type="SAM" id="Phobius"/>
    </source>
</evidence>
<keyword evidence="1" id="KW-0812">Transmembrane</keyword>
<name>A0ABV1NM37_9CAUL</name>
<reference evidence="2 3" key="1">
    <citation type="submission" date="2024-06" db="EMBL/GenBank/DDBJ databases">
        <title>Brevundimonas sp. C11.</title>
        <authorList>
            <person name="Maltman C."/>
        </authorList>
    </citation>
    <scope>NUCLEOTIDE SEQUENCE [LARGE SCALE GENOMIC DNA]</scope>
    <source>
        <strain evidence="2 3">C11</strain>
    </source>
</reference>
<evidence type="ECO:0000313" key="2">
    <source>
        <dbReference type="EMBL" id="MEQ7154239.1"/>
    </source>
</evidence>
<feature type="transmembrane region" description="Helical" evidence="1">
    <location>
        <begin position="165"/>
        <end position="183"/>
    </location>
</feature>
<dbReference type="PANTHER" id="PTHR37314">
    <property type="entry name" value="SLR0142 PROTEIN"/>
    <property type="match status" value="1"/>
</dbReference>
<comment type="caution">
    <text evidence="2">The sequence shown here is derived from an EMBL/GenBank/DDBJ whole genome shotgun (WGS) entry which is preliminary data.</text>
</comment>
<dbReference type="RefSeq" id="WP_349683414.1">
    <property type="nucleotide sequence ID" value="NZ_JBEGDD010000002.1"/>
</dbReference>
<feature type="transmembrane region" description="Helical" evidence="1">
    <location>
        <begin position="56"/>
        <end position="75"/>
    </location>
</feature>
<organism evidence="2 3">
    <name type="scientific">Brevundimonas aurifodinae</name>
    <dbReference type="NCBI Taxonomy" id="1508312"/>
    <lineage>
        <taxon>Bacteria</taxon>
        <taxon>Pseudomonadati</taxon>
        <taxon>Pseudomonadota</taxon>
        <taxon>Alphaproteobacteria</taxon>
        <taxon>Caulobacterales</taxon>
        <taxon>Caulobacteraceae</taxon>
        <taxon>Brevundimonas</taxon>
    </lineage>
</organism>
<keyword evidence="1" id="KW-0472">Membrane</keyword>
<evidence type="ECO:0000313" key="3">
    <source>
        <dbReference type="Proteomes" id="UP001445732"/>
    </source>
</evidence>
<dbReference type="EMBL" id="JBEGDD010000002">
    <property type="protein sequence ID" value="MEQ7154239.1"/>
    <property type="molecule type" value="Genomic_DNA"/>
</dbReference>
<proteinExistence type="predicted"/>
<dbReference type="Proteomes" id="UP001445732">
    <property type="component" value="Unassembled WGS sequence"/>
</dbReference>
<accession>A0ABV1NM37</accession>
<keyword evidence="1" id="KW-1133">Transmembrane helix</keyword>
<dbReference type="InterPro" id="IPR010699">
    <property type="entry name" value="DUF1275"/>
</dbReference>
<keyword evidence="3" id="KW-1185">Reference proteome</keyword>
<feature type="transmembrane region" description="Helical" evidence="1">
    <location>
        <begin position="190"/>
        <end position="209"/>
    </location>
</feature>
<gene>
    <name evidence="2" type="ORF">ABN401_03315</name>
</gene>
<dbReference type="PANTHER" id="PTHR37314:SF4">
    <property type="entry name" value="UPF0700 TRANSMEMBRANE PROTEIN YOAK"/>
    <property type="match status" value="1"/>
</dbReference>
<sequence>MNLYTARARTLATCLSALAGFVDAIAYIHLGGFFVSFMSGNTTRLGVSLAEGSPEAALAADLLVTFVVGVILGSLTGHLCLARRQPAVLVLVTLLLACAAGLSAADQPLLAAVAMALAMGAENAVFELNGEVRIGLTYMTGTLVKLGQKITAALLGGDRFGWTPYLFLWMGLAAGGLAGALSYSRLGVGGLWIAAGVAGVLAVAAARMGPDRREPDLDRA</sequence>
<protein>
    <submittedName>
        <fullName evidence="2">DUF1275 family protein</fullName>
    </submittedName>
</protein>
<feature type="transmembrane region" description="Helical" evidence="1">
    <location>
        <begin position="87"/>
        <end position="105"/>
    </location>
</feature>
<feature type="transmembrane region" description="Helical" evidence="1">
    <location>
        <begin position="12"/>
        <end position="36"/>
    </location>
</feature>